<accession>A0AAD5ULD6</accession>
<evidence type="ECO:0000256" key="8">
    <source>
        <dbReference type="ARBA" id="ARBA00023136"/>
    </source>
</evidence>
<evidence type="ECO:0000256" key="11">
    <source>
        <dbReference type="SAM" id="Phobius"/>
    </source>
</evidence>
<dbReference type="AlphaFoldDB" id="A0AAD5ULD6"/>
<dbReference type="InterPro" id="IPR052217">
    <property type="entry name" value="Mito/Peroxisomal_Carrier"/>
</dbReference>
<evidence type="ECO:0000256" key="7">
    <source>
        <dbReference type="ARBA" id="ARBA00023128"/>
    </source>
</evidence>
<feature type="repeat" description="Solcar" evidence="9">
    <location>
        <begin position="2"/>
        <end position="92"/>
    </location>
</feature>
<evidence type="ECO:0000256" key="5">
    <source>
        <dbReference type="ARBA" id="ARBA00022737"/>
    </source>
</evidence>
<dbReference type="PANTHER" id="PTHR45939">
    <property type="entry name" value="PEROXISOMAL MEMBRANE PROTEIN PMP34-RELATED"/>
    <property type="match status" value="1"/>
</dbReference>
<evidence type="ECO:0000256" key="2">
    <source>
        <dbReference type="ARBA" id="ARBA00006375"/>
    </source>
</evidence>
<dbReference type="Gene3D" id="1.50.40.10">
    <property type="entry name" value="Mitochondrial carrier domain"/>
    <property type="match status" value="1"/>
</dbReference>
<keyword evidence="5" id="KW-0677">Repeat</keyword>
<comment type="similarity">
    <text evidence="2 10">Belongs to the mitochondrial carrier (TC 2.A.29) family.</text>
</comment>
<dbReference type="Pfam" id="PF00153">
    <property type="entry name" value="Mito_carr"/>
    <property type="match status" value="3"/>
</dbReference>
<comment type="subcellular location">
    <subcellularLocation>
        <location evidence="1">Mitochondrion membrane</location>
        <topology evidence="1">Multi-pass membrane protein</topology>
    </subcellularLocation>
</comment>
<keyword evidence="13" id="KW-1185">Reference proteome</keyword>
<evidence type="ECO:0000313" key="12">
    <source>
        <dbReference type="EMBL" id="KAJ3257882.1"/>
    </source>
</evidence>
<keyword evidence="8 9" id="KW-0472">Membrane</keyword>
<reference evidence="12" key="1">
    <citation type="submission" date="2020-05" db="EMBL/GenBank/DDBJ databases">
        <title>Phylogenomic resolution of chytrid fungi.</title>
        <authorList>
            <person name="Stajich J.E."/>
            <person name="Amses K."/>
            <person name="Simmons R."/>
            <person name="Seto K."/>
            <person name="Myers J."/>
            <person name="Bonds A."/>
            <person name="Quandt C.A."/>
            <person name="Barry K."/>
            <person name="Liu P."/>
            <person name="Grigoriev I."/>
            <person name="Longcore J.E."/>
            <person name="James T.Y."/>
        </authorList>
    </citation>
    <scope>NUCLEOTIDE SEQUENCE</scope>
    <source>
        <strain evidence="12">PLAUS21</strain>
    </source>
</reference>
<keyword evidence="4 9" id="KW-0812">Transmembrane</keyword>
<dbReference type="Proteomes" id="UP001210925">
    <property type="component" value="Unassembled WGS sequence"/>
</dbReference>
<evidence type="ECO:0000256" key="3">
    <source>
        <dbReference type="ARBA" id="ARBA00022448"/>
    </source>
</evidence>
<evidence type="ECO:0000256" key="1">
    <source>
        <dbReference type="ARBA" id="ARBA00004225"/>
    </source>
</evidence>
<keyword evidence="3 10" id="KW-0813">Transport</keyword>
<proteinExistence type="inferred from homology"/>
<feature type="transmembrane region" description="Helical" evidence="11">
    <location>
        <begin position="64"/>
        <end position="87"/>
    </location>
</feature>
<dbReference type="GO" id="GO:0015217">
    <property type="term" value="F:ADP transmembrane transporter activity"/>
    <property type="evidence" value="ECO:0007669"/>
    <property type="project" value="TreeGrafter"/>
</dbReference>
<feature type="repeat" description="Solcar" evidence="9">
    <location>
        <begin position="196"/>
        <end position="295"/>
    </location>
</feature>
<evidence type="ECO:0000256" key="10">
    <source>
        <dbReference type="RuleBase" id="RU000488"/>
    </source>
</evidence>
<dbReference type="SUPFAM" id="SSF103506">
    <property type="entry name" value="Mitochondrial carrier"/>
    <property type="match status" value="1"/>
</dbReference>
<keyword evidence="6 11" id="KW-1133">Transmembrane helix</keyword>
<feature type="repeat" description="Solcar" evidence="9">
    <location>
        <begin position="102"/>
        <end position="184"/>
    </location>
</feature>
<keyword evidence="7" id="KW-0496">Mitochondrion</keyword>
<feature type="transmembrane region" description="Helical" evidence="11">
    <location>
        <begin position="108"/>
        <end position="129"/>
    </location>
</feature>
<dbReference type="PROSITE" id="PS50920">
    <property type="entry name" value="SOLCAR"/>
    <property type="match status" value="3"/>
</dbReference>
<organism evidence="12 13">
    <name type="scientific">Boothiomyces macroporosus</name>
    <dbReference type="NCBI Taxonomy" id="261099"/>
    <lineage>
        <taxon>Eukaryota</taxon>
        <taxon>Fungi</taxon>
        <taxon>Fungi incertae sedis</taxon>
        <taxon>Chytridiomycota</taxon>
        <taxon>Chytridiomycota incertae sedis</taxon>
        <taxon>Chytridiomycetes</taxon>
        <taxon>Rhizophydiales</taxon>
        <taxon>Terramycetaceae</taxon>
        <taxon>Boothiomyces</taxon>
    </lineage>
</organism>
<dbReference type="GO" id="GO:0031966">
    <property type="term" value="C:mitochondrial membrane"/>
    <property type="evidence" value="ECO:0007669"/>
    <property type="project" value="UniProtKB-SubCell"/>
</dbReference>
<dbReference type="PRINTS" id="PR00926">
    <property type="entry name" value="MITOCARRIER"/>
</dbReference>
<dbReference type="InterPro" id="IPR023395">
    <property type="entry name" value="MCP_dom_sf"/>
</dbReference>
<name>A0AAD5ULD6_9FUNG</name>
<evidence type="ECO:0000256" key="6">
    <source>
        <dbReference type="ARBA" id="ARBA00022989"/>
    </source>
</evidence>
<sequence length="311" mass="33959">MATPLSDATAGAIGSVLANTIVFPLDVVKTRMQVQNKTLDATRDYKSPRDAILKILKTEGVKGLYAGIASGLVGTVVSSFSYFYIYSYIRGYYSKKIGGVSISTAMELTLGAVAGALCQFIVLPIGIVTTRQQTDEKEMTVYETAQKIVKEDGFTELWKGLQASLVLCVNPAITFGVFERIKGIIQKASANPNANITSGQAFMIGALSKALATVVTYPYIMAKVRMQWKPSKKQIDGLSESQKSFFKYKSAWDILAKVYKTDGFRGWYTGMSAQLLKAVLTQAIVFALKEKLSLYTILLFTALRKPAKIAA</sequence>
<evidence type="ECO:0000256" key="4">
    <source>
        <dbReference type="ARBA" id="ARBA00022692"/>
    </source>
</evidence>
<evidence type="ECO:0000256" key="9">
    <source>
        <dbReference type="PROSITE-ProRule" id="PRU00282"/>
    </source>
</evidence>
<dbReference type="EMBL" id="JADGKB010000033">
    <property type="protein sequence ID" value="KAJ3257882.1"/>
    <property type="molecule type" value="Genomic_DNA"/>
</dbReference>
<dbReference type="InterPro" id="IPR018108">
    <property type="entry name" value="MCP_transmembrane"/>
</dbReference>
<dbReference type="InterPro" id="IPR002067">
    <property type="entry name" value="MCP"/>
</dbReference>
<dbReference type="PANTHER" id="PTHR45939:SF1">
    <property type="entry name" value="MITOCHONDRIAL THIAMINE PYROPHOSPHATE CARRIER 1-RELATED"/>
    <property type="match status" value="1"/>
</dbReference>
<gene>
    <name evidence="12" type="primary">ANT1</name>
    <name evidence="12" type="ORF">HK103_004173</name>
</gene>
<evidence type="ECO:0000313" key="13">
    <source>
        <dbReference type="Proteomes" id="UP001210925"/>
    </source>
</evidence>
<comment type="caution">
    <text evidence="12">The sequence shown here is derived from an EMBL/GenBank/DDBJ whole genome shotgun (WGS) entry which is preliminary data.</text>
</comment>
<protein>
    <submittedName>
        <fullName evidence="12">ADP/ATP carrier protein</fullName>
    </submittedName>
</protein>